<proteinExistence type="predicted"/>
<protein>
    <submittedName>
        <fullName evidence="1">Uncharacterized protein</fullName>
    </submittedName>
</protein>
<keyword evidence="2" id="KW-1185">Reference proteome</keyword>
<evidence type="ECO:0000313" key="2">
    <source>
        <dbReference type="Proteomes" id="UP000572051"/>
    </source>
</evidence>
<sequence>MGDEVGFFKFILAHHRREIVIVHITLWPH</sequence>
<accession>A0A7Z0EQF0</accession>
<gene>
    <name evidence="1" type="ORF">HNR10_004248</name>
</gene>
<dbReference type="EMBL" id="JACCFS010000001">
    <property type="protein sequence ID" value="NYJ36367.1"/>
    <property type="molecule type" value="Genomic_DNA"/>
</dbReference>
<organism evidence="1 2">
    <name type="scientific">Nocardiopsis aegyptia</name>
    <dbReference type="NCBI Taxonomy" id="220378"/>
    <lineage>
        <taxon>Bacteria</taxon>
        <taxon>Bacillati</taxon>
        <taxon>Actinomycetota</taxon>
        <taxon>Actinomycetes</taxon>
        <taxon>Streptosporangiales</taxon>
        <taxon>Nocardiopsidaceae</taxon>
        <taxon>Nocardiopsis</taxon>
    </lineage>
</organism>
<name>A0A7Z0EQF0_9ACTN</name>
<comment type="caution">
    <text evidence="1">The sequence shown here is derived from an EMBL/GenBank/DDBJ whole genome shotgun (WGS) entry which is preliminary data.</text>
</comment>
<evidence type="ECO:0000313" key="1">
    <source>
        <dbReference type="EMBL" id="NYJ36367.1"/>
    </source>
</evidence>
<dbReference type="AlphaFoldDB" id="A0A7Z0EQF0"/>
<reference evidence="1 2" key="1">
    <citation type="submission" date="2020-07" db="EMBL/GenBank/DDBJ databases">
        <title>Sequencing the genomes of 1000 actinobacteria strains.</title>
        <authorList>
            <person name="Klenk H.-P."/>
        </authorList>
    </citation>
    <scope>NUCLEOTIDE SEQUENCE [LARGE SCALE GENOMIC DNA]</scope>
    <source>
        <strain evidence="1 2">DSM 44442</strain>
    </source>
</reference>
<dbReference type="Proteomes" id="UP000572051">
    <property type="component" value="Unassembled WGS sequence"/>
</dbReference>